<dbReference type="InterPro" id="IPR015943">
    <property type="entry name" value="WD40/YVTN_repeat-like_dom_sf"/>
</dbReference>
<evidence type="ECO:0000313" key="2">
    <source>
        <dbReference type="Proteomes" id="UP000712080"/>
    </source>
</evidence>
<dbReference type="Gene3D" id="2.130.10.10">
    <property type="entry name" value="YVTN repeat-like/Quinoprotein amine dehydrogenase"/>
    <property type="match status" value="1"/>
</dbReference>
<protein>
    <submittedName>
        <fullName evidence="1">Glutaminyl-peptide cyclotransferase</fullName>
    </submittedName>
</protein>
<dbReference type="RefSeq" id="WP_169527910.1">
    <property type="nucleotide sequence ID" value="NZ_JAAMPU010000107.1"/>
</dbReference>
<gene>
    <name evidence="1" type="ORF">G6047_12205</name>
</gene>
<name>A0A972JIY8_9FLAO</name>
<dbReference type="EMBL" id="JAAMPU010000107">
    <property type="protein sequence ID" value="NMH28798.1"/>
    <property type="molecule type" value="Genomic_DNA"/>
</dbReference>
<accession>A0A972JIY8</accession>
<proteinExistence type="predicted"/>
<dbReference type="Proteomes" id="UP000712080">
    <property type="component" value="Unassembled WGS sequence"/>
</dbReference>
<dbReference type="SUPFAM" id="SSF63825">
    <property type="entry name" value="YWTD domain"/>
    <property type="match status" value="1"/>
</dbReference>
<keyword evidence="2" id="KW-1185">Reference proteome</keyword>
<dbReference type="Pfam" id="PF05096">
    <property type="entry name" value="Glu_cyclase_2"/>
    <property type="match status" value="1"/>
</dbReference>
<dbReference type="PANTHER" id="PTHR31270:SF1">
    <property type="entry name" value="GLUTAMINYL-PEPTIDE CYCLOTRANSFERASE"/>
    <property type="match status" value="1"/>
</dbReference>
<dbReference type="InterPro" id="IPR007788">
    <property type="entry name" value="QCT"/>
</dbReference>
<reference evidence="1" key="1">
    <citation type="submission" date="2020-02" db="EMBL/GenBank/DDBJ databases">
        <title>Flavobacterium sp. genome.</title>
        <authorList>
            <person name="Jung H.S."/>
            <person name="Baek J.H."/>
            <person name="Jeon C.O."/>
        </authorList>
    </citation>
    <scope>NUCLEOTIDE SEQUENCE</scope>
    <source>
        <strain evidence="1">SE-s28</strain>
    </source>
</reference>
<sequence length="350" mass="39534">MSSYKLLTTIGLGLLLGSCGKDDPKEKFFSFNESNFKTKYKKEDSVTLELTSLKDKAVDSVVYFVNDKKAASVKGLQKTEFALKDVSFGYQKLKALVYFDGETSGQEIDGRIEVVSSIEPKLLSYKVLNTYPHDVAAFTEGLEFYRDTLMESTGQKGASWIRKSDFRTAKPYKQVDLTPEYFGEGITVIGGKIYQLTYQEKTGFVYNADTMKKEKEFTYDKDIEGWGMTNDGKYIYASDGTEKIWRVDPATQKHLDYVNVYSQSGKIQRVNELEFVNGKLYGNIWQQDAIALIDPVTGAVEGILNLADLRKELKAKEAEVLNGIAYRKSTGTFFVTGKNWDKLFEISISN</sequence>
<dbReference type="GO" id="GO:0016603">
    <property type="term" value="F:glutaminyl-peptide cyclotransferase activity"/>
    <property type="evidence" value="ECO:0007669"/>
    <property type="project" value="InterPro"/>
</dbReference>
<dbReference type="AlphaFoldDB" id="A0A972JIY8"/>
<comment type="caution">
    <text evidence="1">The sequence shown here is derived from an EMBL/GenBank/DDBJ whole genome shotgun (WGS) entry which is preliminary data.</text>
</comment>
<evidence type="ECO:0000313" key="1">
    <source>
        <dbReference type="EMBL" id="NMH28798.1"/>
    </source>
</evidence>
<dbReference type="PROSITE" id="PS51257">
    <property type="entry name" value="PROKAR_LIPOPROTEIN"/>
    <property type="match status" value="1"/>
</dbReference>
<dbReference type="PANTHER" id="PTHR31270">
    <property type="entry name" value="GLUTAMINYL-PEPTIDE CYCLOTRANSFERASE"/>
    <property type="match status" value="1"/>
</dbReference>
<organism evidence="1 2">
    <name type="scientific">Flavobacterium silvaticum</name>
    <dbReference type="NCBI Taxonomy" id="1852020"/>
    <lineage>
        <taxon>Bacteria</taxon>
        <taxon>Pseudomonadati</taxon>
        <taxon>Bacteroidota</taxon>
        <taxon>Flavobacteriia</taxon>
        <taxon>Flavobacteriales</taxon>
        <taxon>Flavobacteriaceae</taxon>
        <taxon>Flavobacterium</taxon>
    </lineage>
</organism>